<dbReference type="Proteomes" id="UP000466730">
    <property type="component" value="Unassembled WGS sequence"/>
</dbReference>
<dbReference type="AlphaFoldDB" id="A0A844BHW5"/>
<keyword evidence="11" id="KW-1185">Reference proteome</keyword>
<dbReference type="GO" id="GO:0006412">
    <property type="term" value="P:translation"/>
    <property type="evidence" value="ECO:0007669"/>
    <property type="project" value="UniProtKB-UniRule"/>
</dbReference>
<dbReference type="NCBIfam" id="TIGR01029">
    <property type="entry name" value="rpsG_bact"/>
    <property type="match status" value="1"/>
</dbReference>
<dbReference type="InterPro" id="IPR000235">
    <property type="entry name" value="Ribosomal_uS7"/>
</dbReference>
<evidence type="ECO:0000313" key="11">
    <source>
        <dbReference type="Proteomes" id="UP000466730"/>
    </source>
</evidence>
<keyword evidence="6 7" id="KW-0687">Ribonucleoprotein</keyword>
<protein>
    <recommendedName>
        <fullName evidence="7">Small ribosomal subunit protein uS7</fullName>
    </recommendedName>
</protein>
<evidence type="ECO:0000256" key="2">
    <source>
        <dbReference type="ARBA" id="ARBA00022555"/>
    </source>
</evidence>
<evidence type="ECO:0000256" key="4">
    <source>
        <dbReference type="ARBA" id="ARBA00022884"/>
    </source>
</evidence>
<accession>A0A844BHW5</accession>
<evidence type="ECO:0000256" key="1">
    <source>
        <dbReference type="ARBA" id="ARBA00007151"/>
    </source>
</evidence>
<sequence length="156" mass="18020">MSRRHAAEKREVLPDAKYGDRVLTKFMNNLMVDGKKSVAERIVYNALERVEGRLKRAPIEVFREALDNVKPSVEVRSRRVGGATYQVPVEVRAERREALAIRWLIDASRKRNENTMEERLAGELVDAVQSRGTAVKKREDTHKMADANKAFSHYRW</sequence>
<gene>
    <name evidence="7 10" type="primary">rpsG</name>
    <name evidence="10" type="ORF">GH815_13840</name>
</gene>
<dbReference type="SUPFAM" id="SSF47973">
    <property type="entry name" value="Ribosomal protein S7"/>
    <property type="match status" value="1"/>
</dbReference>
<evidence type="ECO:0000256" key="3">
    <source>
        <dbReference type="ARBA" id="ARBA00022730"/>
    </source>
</evidence>
<keyword evidence="5 7" id="KW-0689">Ribosomal protein</keyword>
<dbReference type="GO" id="GO:0003735">
    <property type="term" value="F:structural constituent of ribosome"/>
    <property type="evidence" value="ECO:0007669"/>
    <property type="project" value="InterPro"/>
</dbReference>
<comment type="function">
    <text evidence="7">One of the primary rRNA binding proteins, it binds directly to 16S rRNA where it nucleates assembly of the head domain of the 30S subunit. Is located at the subunit interface close to the decoding center, probably blocks exit of the E-site tRNA.</text>
</comment>
<name>A0A844BHW5_9RHOB</name>
<dbReference type="OrthoDB" id="9807653at2"/>
<evidence type="ECO:0000256" key="5">
    <source>
        <dbReference type="ARBA" id="ARBA00022980"/>
    </source>
</evidence>
<dbReference type="FunFam" id="1.10.455.10:FF:000001">
    <property type="entry name" value="30S ribosomal protein S7"/>
    <property type="match status" value="1"/>
</dbReference>
<comment type="subunit">
    <text evidence="7">Part of the 30S ribosomal subunit. Contacts proteins S9 and S11.</text>
</comment>
<comment type="caution">
    <text evidence="10">The sequence shown here is derived from an EMBL/GenBank/DDBJ whole genome shotgun (WGS) entry which is preliminary data.</text>
</comment>
<reference evidence="10 11" key="1">
    <citation type="submission" date="2019-11" db="EMBL/GenBank/DDBJ databases">
        <title>Draft Whole-Genome sequence of the marine photosynthetic bacterium Rhodovulum strictum DSM 11289.</title>
        <authorList>
            <person name="Kyndt J.A."/>
            <person name="Meyer T.E."/>
        </authorList>
    </citation>
    <scope>NUCLEOTIDE SEQUENCE [LARGE SCALE GENOMIC DNA]</scope>
    <source>
        <strain evidence="10 11">DSM 11289</strain>
    </source>
</reference>
<dbReference type="GO" id="GO:0015935">
    <property type="term" value="C:small ribosomal subunit"/>
    <property type="evidence" value="ECO:0007669"/>
    <property type="project" value="InterPro"/>
</dbReference>
<proteinExistence type="inferred from homology"/>
<evidence type="ECO:0000259" key="9">
    <source>
        <dbReference type="Pfam" id="PF00177"/>
    </source>
</evidence>
<feature type="domain" description="Small ribosomal subunit protein uS7" evidence="9">
    <location>
        <begin position="2"/>
        <end position="149"/>
    </location>
</feature>
<evidence type="ECO:0000313" key="10">
    <source>
        <dbReference type="EMBL" id="MRH22078.1"/>
    </source>
</evidence>
<dbReference type="RefSeq" id="WP_153749362.1">
    <property type="nucleotide sequence ID" value="NZ_BAAADI010000063.1"/>
</dbReference>
<dbReference type="InterPro" id="IPR020606">
    <property type="entry name" value="Ribosomal_uS7_CS"/>
</dbReference>
<keyword evidence="2 7" id="KW-0820">tRNA-binding</keyword>
<dbReference type="InterPro" id="IPR036823">
    <property type="entry name" value="Ribosomal_uS7_dom_sf"/>
</dbReference>
<keyword evidence="3 7" id="KW-0699">rRNA-binding</keyword>
<dbReference type="InterPro" id="IPR005717">
    <property type="entry name" value="Ribosomal_uS7_bac/org-type"/>
</dbReference>
<dbReference type="GO" id="GO:0000049">
    <property type="term" value="F:tRNA binding"/>
    <property type="evidence" value="ECO:0007669"/>
    <property type="project" value="UniProtKB-UniRule"/>
</dbReference>
<dbReference type="PROSITE" id="PS00052">
    <property type="entry name" value="RIBOSOMAL_S7"/>
    <property type="match status" value="1"/>
</dbReference>
<evidence type="ECO:0000256" key="8">
    <source>
        <dbReference type="RuleBase" id="RU003619"/>
    </source>
</evidence>
<evidence type="ECO:0000256" key="6">
    <source>
        <dbReference type="ARBA" id="ARBA00023274"/>
    </source>
</evidence>
<dbReference type="PANTHER" id="PTHR11205">
    <property type="entry name" value="RIBOSOMAL PROTEIN S7"/>
    <property type="match status" value="1"/>
</dbReference>
<dbReference type="PIRSF" id="PIRSF002122">
    <property type="entry name" value="RPS7p_RPS7a_RPS5e_RPS7o"/>
    <property type="match status" value="1"/>
</dbReference>
<evidence type="ECO:0000256" key="7">
    <source>
        <dbReference type="HAMAP-Rule" id="MF_00480"/>
    </source>
</evidence>
<dbReference type="HAMAP" id="MF_00480_B">
    <property type="entry name" value="Ribosomal_uS7_B"/>
    <property type="match status" value="1"/>
</dbReference>
<dbReference type="Pfam" id="PF00177">
    <property type="entry name" value="Ribosomal_S7"/>
    <property type="match status" value="1"/>
</dbReference>
<dbReference type="GO" id="GO:0019843">
    <property type="term" value="F:rRNA binding"/>
    <property type="evidence" value="ECO:0007669"/>
    <property type="project" value="UniProtKB-UniRule"/>
</dbReference>
<keyword evidence="4 7" id="KW-0694">RNA-binding</keyword>
<organism evidence="10 11">
    <name type="scientific">Rhodovulum strictum</name>
    <dbReference type="NCBI Taxonomy" id="58314"/>
    <lineage>
        <taxon>Bacteria</taxon>
        <taxon>Pseudomonadati</taxon>
        <taxon>Pseudomonadota</taxon>
        <taxon>Alphaproteobacteria</taxon>
        <taxon>Rhodobacterales</taxon>
        <taxon>Paracoccaceae</taxon>
        <taxon>Rhodovulum</taxon>
    </lineage>
</organism>
<dbReference type="InterPro" id="IPR023798">
    <property type="entry name" value="Ribosomal_uS7_dom"/>
</dbReference>
<dbReference type="Gene3D" id="1.10.455.10">
    <property type="entry name" value="Ribosomal protein S7 domain"/>
    <property type="match status" value="1"/>
</dbReference>
<dbReference type="CDD" id="cd14869">
    <property type="entry name" value="uS7_Bacteria"/>
    <property type="match status" value="1"/>
</dbReference>
<comment type="similarity">
    <text evidence="1 7 8">Belongs to the universal ribosomal protein uS7 family.</text>
</comment>
<dbReference type="EMBL" id="WJPO01000023">
    <property type="protein sequence ID" value="MRH22078.1"/>
    <property type="molecule type" value="Genomic_DNA"/>
</dbReference>